<keyword evidence="1" id="KW-0812">Transmembrane</keyword>
<keyword evidence="1" id="KW-1133">Transmembrane helix</keyword>
<name>A0A1G2E2J0_9BACT</name>
<comment type="caution">
    <text evidence="2">The sequence shown here is derived from an EMBL/GenBank/DDBJ whole genome shotgun (WGS) entry which is preliminary data.</text>
</comment>
<keyword evidence="1" id="KW-0472">Membrane</keyword>
<sequence>MKQETIISGIVGLILGILIAPIFAPMMPWGGMMGNRDSIARMVSRLVRKLAAAKNPVRPSEGMAEGGVWGEFRHARADRIVAPPPARMLGGQNTKEKCPFLFRRNRSRANPKSKEHFSLVSLSEARRWRGVLIRGGSP</sequence>
<reference evidence="2 3" key="1">
    <citation type="journal article" date="2016" name="Nat. Commun.">
        <title>Thousands of microbial genomes shed light on interconnected biogeochemical processes in an aquifer system.</title>
        <authorList>
            <person name="Anantharaman K."/>
            <person name="Brown C.T."/>
            <person name="Hug L.A."/>
            <person name="Sharon I."/>
            <person name="Castelle C.J."/>
            <person name="Probst A.J."/>
            <person name="Thomas B.C."/>
            <person name="Singh A."/>
            <person name="Wilkins M.J."/>
            <person name="Karaoz U."/>
            <person name="Brodie E.L."/>
            <person name="Williams K.H."/>
            <person name="Hubbard S.S."/>
            <person name="Banfield J.F."/>
        </authorList>
    </citation>
    <scope>NUCLEOTIDE SEQUENCE [LARGE SCALE GENOMIC DNA]</scope>
</reference>
<dbReference type="AlphaFoldDB" id="A0A1G2E2J0"/>
<feature type="transmembrane region" description="Helical" evidence="1">
    <location>
        <begin position="6"/>
        <end position="26"/>
    </location>
</feature>
<accession>A0A1G2E2J0</accession>
<organism evidence="2 3">
    <name type="scientific">Candidatus Nealsonbacteria bacterium RIFCSPHIGHO2_01_FULL_38_55</name>
    <dbReference type="NCBI Taxonomy" id="1801664"/>
    <lineage>
        <taxon>Bacteria</taxon>
        <taxon>Candidatus Nealsoniibacteriota</taxon>
    </lineage>
</organism>
<evidence type="ECO:0000256" key="1">
    <source>
        <dbReference type="SAM" id="Phobius"/>
    </source>
</evidence>
<gene>
    <name evidence="2" type="ORF">A2626_02255</name>
</gene>
<evidence type="ECO:0000313" key="3">
    <source>
        <dbReference type="Proteomes" id="UP000177360"/>
    </source>
</evidence>
<proteinExistence type="predicted"/>
<evidence type="ECO:0000313" key="2">
    <source>
        <dbReference type="EMBL" id="OGZ19368.1"/>
    </source>
</evidence>
<dbReference type="Proteomes" id="UP000177360">
    <property type="component" value="Unassembled WGS sequence"/>
</dbReference>
<protein>
    <submittedName>
        <fullName evidence="2">Uncharacterized protein</fullName>
    </submittedName>
</protein>
<dbReference type="EMBL" id="MHLZ01000035">
    <property type="protein sequence ID" value="OGZ19368.1"/>
    <property type="molecule type" value="Genomic_DNA"/>
</dbReference>